<dbReference type="PROSITE" id="PS51058">
    <property type="entry name" value="ZF_CXXC"/>
    <property type="match status" value="1"/>
</dbReference>
<comment type="caution">
    <text evidence="7">The sequence shown here is derived from an EMBL/GenBank/DDBJ whole genome shotgun (WGS) entry which is preliminary data.</text>
</comment>
<feature type="region of interest" description="Disordered" evidence="4">
    <location>
        <begin position="293"/>
        <end position="322"/>
    </location>
</feature>
<feature type="region of interest" description="Disordered" evidence="4">
    <location>
        <begin position="441"/>
        <end position="550"/>
    </location>
</feature>
<dbReference type="PROSITE" id="PS51050">
    <property type="entry name" value="ZF_CW"/>
    <property type="match status" value="1"/>
</dbReference>
<proteinExistence type="predicted"/>
<evidence type="ECO:0000256" key="1">
    <source>
        <dbReference type="ARBA" id="ARBA00022723"/>
    </source>
</evidence>
<evidence type="ECO:0000313" key="7">
    <source>
        <dbReference type="EMBL" id="KOO32640.1"/>
    </source>
</evidence>
<keyword evidence="2" id="KW-0863">Zinc-finger</keyword>
<protein>
    <recommendedName>
        <fullName evidence="9">CW-type domain-containing protein</fullName>
    </recommendedName>
</protein>
<dbReference type="InterPro" id="IPR011124">
    <property type="entry name" value="Znf_CW"/>
</dbReference>
<dbReference type="EMBL" id="JWZX01001718">
    <property type="protein sequence ID" value="KOO32640.1"/>
    <property type="molecule type" value="Genomic_DNA"/>
</dbReference>
<keyword evidence="1" id="KW-0479">Metal-binding</keyword>
<evidence type="ECO:0000256" key="2">
    <source>
        <dbReference type="ARBA" id="ARBA00022771"/>
    </source>
</evidence>
<sequence>MMAARARRAGTTDSEGVCCSFCFDPLPLDKESGVRKPTLVAENEAQTLCKKCTAALFGGLGEGSNAEQQREPVALDAAITRLGLKRPPDEAANTTHNSLISKLGKTEERTAREVRRALLCVLHRMPGGSLLEPEEMRDIRETLVPPLGAAPPGLPSAAALAGAQAQFAAREWMREAERRARDFERRVREDKRVLAECEAVLHRMLRIVERQVWEEEQQADKAAVREAKMRKREEAEVRALLDGVLARVERQVQKDEKEVEQRRLHEERLAEKQKLLEHKLAEKQMKVAEKQMKQAERQQTAEARAAAAAAASSKDPGKGGKRKRCGVCAGCRADNCGTCGQCKDMLQFGGQGRRRQPCKWRTCTGNVDVDAVVSTWLMCDRCQKWRIVPDLPGVVPVGDDAKWFCEMNPDRRHNECSVPQQPDDAVLDEAVIAELVDAKGRGEAGDSPAAAEAASPAEADDQEQPPATMPPTAAGVHAMATKLKEAEARLTEGGGGEASAGAKLKRNAEGGGAASAEKLPKKPRTSIVPTEADSSEPSVKTSRAAAARRR</sequence>
<evidence type="ECO:0000313" key="8">
    <source>
        <dbReference type="Proteomes" id="UP000037460"/>
    </source>
</evidence>
<feature type="compositionally biased region" description="Low complexity" evidence="4">
    <location>
        <begin position="445"/>
        <end position="457"/>
    </location>
</feature>
<evidence type="ECO:0000259" key="6">
    <source>
        <dbReference type="PROSITE" id="PS51058"/>
    </source>
</evidence>
<organism evidence="7 8">
    <name type="scientific">Chrysochromulina tobinii</name>
    <dbReference type="NCBI Taxonomy" id="1460289"/>
    <lineage>
        <taxon>Eukaryota</taxon>
        <taxon>Haptista</taxon>
        <taxon>Haptophyta</taxon>
        <taxon>Prymnesiophyceae</taxon>
        <taxon>Prymnesiales</taxon>
        <taxon>Chrysochromulinaceae</taxon>
        <taxon>Chrysochromulina</taxon>
    </lineage>
</organism>
<feature type="domain" description="CW-type" evidence="5">
    <location>
        <begin position="370"/>
        <end position="424"/>
    </location>
</feature>
<evidence type="ECO:0000256" key="3">
    <source>
        <dbReference type="ARBA" id="ARBA00022833"/>
    </source>
</evidence>
<dbReference type="OrthoDB" id="757982at2759"/>
<feature type="compositionally biased region" description="Low complexity" evidence="4">
    <location>
        <begin position="297"/>
        <end position="311"/>
    </location>
</feature>
<evidence type="ECO:0008006" key="9">
    <source>
        <dbReference type="Google" id="ProtNLM"/>
    </source>
</evidence>
<feature type="domain" description="CXXC-type" evidence="6">
    <location>
        <begin position="318"/>
        <end position="364"/>
    </location>
</feature>
<dbReference type="AlphaFoldDB" id="A0A0M0K1G1"/>
<reference evidence="8" key="1">
    <citation type="journal article" date="2015" name="PLoS Genet.">
        <title>Genome Sequence and Transcriptome Analyses of Chrysochromulina tobin: Metabolic Tools for Enhanced Algal Fitness in the Prominent Order Prymnesiales (Haptophyceae).</title>
        <authorList>
            <person name="Hovde B.T."/>
            <person name="Deodato C.R."/>
            <person name="Hunsperger H.M."/>
            <person name="Ryken S.A."/>
            <person name="Yost W."/>
            <person name="Jha R.K."/>
            <person name="Patterson J."/>
            <person name="Monnat R.J. Jr."/>
            <person name="Barlow S.B."/>
            <person name="Starkenburg S.R."/>
            <person name="Cattolico R.A."/>
        </authorList>
    </citation>
    <scope>NUCLEOTIDE SEQUENCE</scope>
    <source>
        <strain evidence="8">CCMP291</strain>
    </source>
</reference>
<gene>
    <name evidence="7" type="ORF">Ctob_014431</name>
</gene>
<dbReference type="Pfam" id="PF07496">
    <property type="entry name" value="zf-CW"/>
    <property type="match status" value="1"/>
</dbReference>
<dbReference type="GO" id="GO:0008270">
    <property type="term" value="F:zinc ion binding"/>
    <property type="evidence" value="ECO:0007669"/>
    <property type="project" value="UniProtKB-KW"/>
</dbReference>
<accession>A0A0M0K1G1</accession>
<keyword evidence="8" id="KW-1185">Reference proteome</keyword>
<dbReference type="InterPro" id="IPR002857">
    <property type="entry name" value="Znf_CXXC"/>
</dbReference>
<evidence type="ECO:0000259" key="5">
    <source>
        <dbReference type="PROSITE" id="PS51050"/>
    </source>
</evidence>
<dbReference type="Gene3D" id="3.30.40.100">
    <property type="match status" value="1"/>
</dbReference>
<dbReference type="Proteomes" id="UP000037460">
    <property type="component" value="Unassembled WGS sequence"/>
</dbReference>
<evidence type="ECO:0000256" key="4">
    <source>
        <dbReference type="SAM" id="MobiDB-lite"/>
    </source>
</evidence>
<keyword evidence="3" id="KW-0862">Zinc</keyword>
<name>A0A0M0K1G1_9EUKA</name>
<dbReference type="GO" id="GO:0003677">
    <property type="term" value="F:DNA binding"/>
    <property type="evidence" value="ECO:0007669"/>
    <property type="project" value="InterPro"/>
</dbReference>
<dbReference type="Pfam" id="PF02008">
    <property type="entry name" value="zf-CXXC"/>
    <property type="match status" value="1"/>
</dbReference>